<dbReference type="InterPro" id="IPR007110">
    <property type="entry name" value="Ig-like_dom"/>
</dbReference>
<dbReference type="InterPro" id="IPR036179">
    <property type="entry name" value="Ig-like_dom_sf"/>
</dbReference>
<name>K1QME6_MAGGI</name>
<sequence length="207" mass="23474">MASKGYNANYEEKMVNIKQLDLGDETIDKYKIAYLLECTVDRLKQAENIRWSLTWQQLVGLTHVPINLSQDKYTGTTDDMLFIQSVCKEDEGGYQAILSKAQFLVVSNIIFLRATGERPIFDVWSVTTGMEGITIHYDVKKESPYVTDMKWTKDGETIDKRNRKYNGGNLKDSYFTISSPSLEDRGIYSCVVTNAAGTTKMDVLFGT</sequence>
<dbReference type="SUPFAM" id="SSF48726">
    <property type="entry name" value="Immunoglobulin"/>
    <property type="match status" value="1"/>
</dbReference>
<gene>
    <name evidence="1" type="ORF">CGI_10001427</name>
</gene>
<accession>K1QME6</accession>
<dbReference type="InParanoid" id="K1QME6"/>
<reference evidence="1" key="1">
    <citation type="journal article" date="2012" name="Nature">
        <title>The oyster genome reveals stress adaptation and complexity of shell formation.</title>
        <authorList>
            <person name="Zhang G."/>
            <person name="Fang X."/>
            <person name="Guo X."/>
            <person name="Li L."/>
            <person name="Luo R."/>
            <person name="Xu F."/>
            <person name="Yang P."/>
            <person name="Zhang L."/>
            <person name="Wang X."/>
            <person name="Qi H."/>
            <person name="Xiong Z."/>
            <person name="Que H."/>
            <person name="Xie Y."/>
            <person name="Holland P.W."/>
            <person name="Paps J."/>
            <person name="Zhu Y."/>
            <person name="Wu F."/>
            <person name="Chen Y."/>
            <person name="Wang J."/>
            <person name="Peng C."/>
            <person name="Meng J."/>
            <person name="Yang L."/>
            <person name="Liu J."/>
            <person name="Wen B."/>
            <person name="Zhang N."/>
            <person name="Huang Z."/>
            <person name="Zhu Q."/>
            <person name="Feng Y."/>
            <person name="Mount A."/>
            <person name="Hedgecock D."/>
            <person name="Xu Z."/>
            <person name="Liu Y."/>
            <person name="Domazet-Loso T."/>
            <person name="Du Y."/>
            <person name="Sun X."/>
            <person name="Zhang S."/>
            <person name="Liu B."/>
            <person name="Cheng P."/>
            <person name="Jiang X."/>
            <person name="Li J."/>
            <person name="Fan D."/>
            <person name="Wang W."/>
            <person name="Fu W."/>
            <person name="Wang T."/>
            <person name="Wang B."/>
            <person name="Zhang J."/>
            <person name="Peng Z."/>
            <person name="Li Y."/>
            <person name="Li N."/>
            <person name="Wang J."/>
            <person name="Chen M."/>
            <person name="He Y."/>
            <person name="Tan F."/>
            <person name="Song X."/>
            <person name="Zheng Q."/>
            <person name="Huang R."/>
            <person name="Yang H."/>
            <person name="Du X."/>
            <person name="Chen L."/>
            <person name="Yang M."/>
            <person name="Gaffney P.M."/>
            <person name="Wang S."/>
            <person name="Luo L."/>
            <person name="She Z."/>
            <person name="Ming Y."/>
            <person name="Huang W."/>
            <person name="Zhang S."/>
            <person name="Huang B."/>
            <person name="Zhang Y."/>
            <person name="Qu T."/>
            <person name="Ni P."/>
            <person name="Miao G."/>
            <person name="Wang J."/>
            <person name="Wang Q."/>
            <person name="Steinberg C.E."/>
            <person name="Wang H."/>
            <person name="Li N."/>
            <person name="Qian L."/>
            <person name="Zhang G."/>
            <person name="Li Y."/>
            <person name="Yang H."/>
            <person name="Liu X."/>
            <person name="Wang J."/>
            <person name="Yin Y."/>
            <person name="Wang J."/>
        </authorList>
    </citation>
    <scope>NUCLEOTIDE SEQUENCE [LARGE SCALE GENOMIC DNA]</scope>
    <source>
        <strain evidence="1">05x7-T-G4-1.051#20</strain>
    </source>
</reference>
<dbReference type="InterPro" id="IPR013098">
    <property type="entry name" value="Ig_I-set"/>
</dbReference>
<dbReference type="HOGENOM" id="CLU_1327531_0_0_1"/>
<protein>
    <submittedName>
        <fullName evidence="1">Uncharacterized protein</fullName>
    </submittedName>
</protein>
<proteinExistence type="predicted"/>
<dbReference type="CDD" id="cd00096">
    <property type="entry name" value="Ig"/>
    <property type="match status" value="1"/>
</dbReference>
<dbReference type="Pfam" id="PF07679">
    <property type="entry name" value="I-set"/>
    <property type="match status" value="1"/>
</dbReference>
<dbReference type="EMBL" id="JH818554">
    <property type="protein sequence ID" value="EKC22821.1"/>
    <property type="molecule type" value="Genomic_DNA"/>
</dbReference>
<dbReference type="PROSITE" id="PS50835">
    <property type="entry name" value="IG_LIKE"/>
    <property type="match status" value="1"/>
</dbReference>
<dbReference type="AlphaFoldDB" id="K1QME6"/>
<organism evidence="1">
    <name type="scientific">Magallana gigas</name>
    <name type="common">Pacific oyster</name>
    <name type="synonym">Crassostrea gigas</name>
    <dbReference type="NCBI Taxonomy" id="29159"/>
    <lineage>
        <taxon>Eukaryota</taxon>
        <taxon>Metazoa</taxon>
        <taxon>Spiralia</taxon>
        <taxon>Lophotrochozoa</taxon>
        <taxon>Mollusca</taxon>
        <taxon>Bivalvia</taxon>
        <taxon>Autobranchia</taxon>
        <taxon>Pteriomorphia</taxon>
        <taxon>Ostreida</taxon>
        <taxon>Ostreoidea</taxon>
        <taxon>Ostreidae</taxon>
        <taxon>Magallana</taxon>
    </lineage>
</organism>
<dbReference type="Gene3D" id="2.60.40.10">
    <property type="entry name" value="Immunoglobulins"/>
    <property type="match status" value="1"/>
</dbReference>
<dbReference type="InterPro" id="IPR013783">
    <property type="entry name" value="Ig-like_fold"/>
</dbReference>
<evidence type="ECO:0000313" key="1">
    <source>
        <dbReference type="EMBL" id="EKC22821.1"/>
    </source>
</evidence>